<evidence type="ECO:0000256" key="4">
    <source>
        <dbReference type="ARBA" id="ARBA00022527"/>
    </source>
</evidence>
<sequence>MSRTLAAILGGAAGVMALVGAVIFLLWFLSHRKSMSRTSETGSSETSVQGRHAGIELSLQEARRFEMEELSLATKGFSEKNLMGFGKFGEVYKGLLNDGMVVAIKKRPGAPSPEFVDEVRYLSPIQHRNLVTLLGYCQENDLQFLVYEYIPSGSVSNHLYGPGQTLDGKLEFKHRLSIALGAAKGLAHLHSLSPRLVHKNFKTANVLVDENFIAKVADAGLRNFLGKVDIAGPSTQVTSDEIFLAPEYYSVQNTQDYANFASIVDQRLGSSFTAEGMEEFIQLMLRCVEPSSERRPAMNYVVMELDRIIEKEMNLTTVMGEGTPTVTLGSHLFRSAK</sequence>
<dbReference type="InterPro" id="IPR001245">
    <property type="entry name" value="Ser-Thr/Tyr_kinase_cat_dom"/>
</dbReference>
<evidence type="ECO:0000256" key="13">
    <source>
        <dbReference type="ARBA" id="ARBA00048679"/>
    </source>
</evidence>
<evidence type="ECO:0000256" key="3">
    <source>
        <dbReference type="ARBA" id="ARBA00022475"/>
    </source>
</evidence>
<dbReference type="Gene3D" id="1.10.510.10">
    <property type="entry name" value="Transferase(Phosphotransferase) domain 1"/>
    <property type="match status" value="2"/>
</dbReference>
<dbReference type="InterPro" id="IPR047117">
    <property type="entry name" value="PERK1-13-like"/>
</dbReference>
<keyword evidence="4" id="KW-0723">Serine/threonine-protein kinase</keyword>
<evidence type="ECO:0000256" key="14">
    <source>
        <dbReference type="SAM" id="Phobius"/>
    </source>
</evidence>
<dbReference type="FunFam" id="3.30.200.20:FF:000523">
    <property type="entry name" value="Protein kinase superfamily protein"/>
    <property type="match status" value="1"/>
</dbReference>
<gene>
    <name evidence="16" type="ORF">D5086_0000041060</name>
</gene>
<dbReference type="Pfam" id="PF07714">
    <property type="entry name" value="PK_Tyr_Ser-Thr"/>
    <property type="match status" value="1"/>
</dbReference>
<evidence type="ECO:0000313" key="16">
    <source>
        <dbReference type="EMBL" id="TKS14032.1"/>
    </source>
</evidence>
<proteinExistence type="predicted"/>
<keyword evidence="10 14" id="KW-1133">Transmembrane helix</keyword>
<keyword evidence="6 14" id="KW-0812">Transmembrane</keyword>
<reference evidence="16" key="1">
    <citation type="submission" date="2018-10" db="EMBL/GenBank/DDBJ databases">
        <title>Population genomic analysis revealed the cold adaptation of white poplar.</title>
        <authorList>
            <person name="Liu Y.-J."/>
        </authorList>
    </citation>
    <scope>NUCLEOTIDE SEQUENCE [LARGE SCALE GENOMIC DNA]</scope>
    <source>
        <strain evidence="16">PAL-ZL1</strain>
    </source>
</reference>
<feature type="domain" description="Protein kinase" evidence="15">
    <location>
        <begin position="77"/>
        <end position="337"/>
    </location>
</feature>
<dbReference type="InterPro" id="IPR000719">
    <property type="entry name" value="Prot_kinase_dom"/>
</dbReference>
<keyword evidence="9" id="KW-0067">ATP-binding</keyword>
<accession>A0A4U5QSN4</accession>
<dbReference type="AlphaFoldDB" id="A0A4U5QSN4"/>
<keyword evidence="5" id="KW-0808">Transferase</keyword>
<evidence type="ECO:0000256" key="7">
    <source>
        <dbReference type="ARBA" id="ARBA00022741"/>
    </source>
</evidence>
<keyword evidence="11 14" id="KW-0472">Membrane</keyword>
<keyword evidence="7" id="KW-0547">Nucleotide-binding</keyword>
<protein>
    <recommendedName>
        <fullName evidence="2">non-specific serine/threonine protein kinase</fullName>
        <ecNumber evidence="2">2.7.11.1</ecNumber>
    </recommendedName>
</protein>
<evidence type="ECO:0000256" key="11">
    <source>
        <dbReference type="ARBA" id="ARBA00023136"/>
    </source>
</evidence>
<evidence type="ECO:0000256" key="8">
    <source>
        <dbReference type="ARBA" id="ARBA00022777"/>
    </source>
</evidence>
<dbReference type="Gene3D" id="3.30.200.20">
    <property type="entry name" value="Phosphorylase Kinase, domain 1"/>
    <property type="match status" value="1"/>
</dbReference>
<dbReference type="PANTHER" id="PTHR47982">
    <property type="entry name" value="PROLINE-RICH RECEPTOR-LIKE PROTEIN KINASE PERK4"/>
    <property type="match status" value="1"/>
</dbReference>
<evidence type="ECO:0000259" key="15">
    <source>
        <dbReference type="PROSITE" id="PS50011"/>
    </source>
</evidence>
<dbReference type="SUPFAM" id="SSF56112">
    <property type="entry name" value="Protein kinase-like (PK-like)"/>
    <property type="match status" value="1"/>
</dbReference>
<dbReference type="GO" id="GO:0005524">
    <property type="term" value="F:ATP binding"/>
    <property type="evidence" value="ECO:0007669"/>
    <property type="project" value="UniProtKB-KW"/>
</dbReference>
<comment type="catalytic activity">
    <reaction evidence="13">
        <text>L-seryl-[protein] + ATP = O-phospho-L-seryl-[protein] + ADP + H(+)</text>
        <dbReference type="Rhea" id="RHEA:17989"/>
        <dbReference type="Rhea" id="RHEA-COMP:9863"/>
        <dbReference type="Rhea" id="RHEA-COMP:11604"/>
        <dbReference type="ChEBI" id="CHEBI:15378"/>
        <dbReference type="ChEBI" id="CHEBI:29999"/>
        <dbReference type="ChEBI" id="CHEBI:30616"/>
        <dbReference type="ChEBI" id="CHEBI:83421"/>
        <dbReference type="ChEBI" id="CHEBI:456216"/>
        <dbReference type="EC" id="2.7.11.1"/>
    </reaction>
</comment>
<keyword evidence="3" id="KW-1003">Cell membrane</keyword>
<evidence type="ECO:0000256" key="6">
    <source>
        <dbReference type="ARBA" id="ARBA00022692"/>
    </source>
</evidence>
<dbReference type="GO" id="GO:0004674">
    <property type="term" value="F:protein serine/threonine kinase activity"/>
    <property type="evidence" value="ECO:0007669"/>
    <property type="project" value="UniProtKB-KW"/>
</dbReference>
<dbReference type="EC" id="2.7.11.1" evidence="2"/>
<evidence type="ECO:0000256" key="1">
    <source>
        <dbReference type="ARBA" id="ARBA00004162"/>
    </source>
</evidence>
<evidence type="ECO:0000256" key="12">
    <source>
        <dbReference type="ARBA" id="ARBA00047899"/>
    </source>
</evidence>
<evidence type="ECO:0000256" key="5">
    <source>
        <dbReference type="ARBA" id="ARBA00022679"/>
    </source>
</evidence>
<dbReference type="PROSITE" id="PS50011">
    <property type="entry name" value="PROTEIN_KINASE_DOM"/>
    <property type="match status" value="1"/>
</dbReference>
<comment type="subcellular location">
    <subcellularLocation>
        <location evidence="1">Cell membrane</location>
        <topology evidence="1">Single-pass membrane protein</topology>
    </subcellularLocation>
</comment>
<dbReference type="InterPro" id="IPR011009">
    <property type="entry name" value="Kinase-like_dom_sf"/>
</dbReference>
<dbReference type="EMBL" id="RCHU01000113">
    <property type="protein sequence ID" value="TKS14032.1"/>
    <property type="molecule type" value="Genomic_DNA"/>
</dbReference>
<dbReference type="PANTHER" id="PTHR47982:SF20">
    <property type="entry name" value="NON-SPECIFIC SERINE_THREONINE PROTEIN KINASE"/>
    <property type="match status" value="1"/>
</dbReference>
<evidence type="ECO:0000256" key="9">
    <source>
        <dbReference type="ARBA" id="ARBA00022840"/>
    </source>
</evidence>
<keyword evidence="8 16" id="KW-0418">Kinase</keyword>
<name>A0A4U5QSN4_POPAL</name>
<feature type="transmembrane region" description="Helical" evidence="14">
    <location>
        <begin position="6"/>
        <end position="29"/>
    </location>
</feature>
<keyword evidence="16" id="KW-0675">Receptor</keyword>
<evidence type="ECO:0000256" key="2">
    <source>
        <dbReference type="ARBA" id="ARBA00012513"/>
    </source>
</evidence>
<comment type="caution">
    <text evidence="16">The sequence shown here is derived from an EMBL/GenBank/DDBJ whole genome shotgun (WGS) entry which is preliminary data.</text>
</comment>
<comment type="catalytic activity">
    <reaction evidence="12">
        <text>L-threonyl-[protein] + ATP = O-phospho-L-threonyl-[protein] + ADP + H(+)</text>
        <dbReference type="Rhea" id="RHEA:46608"/>
        <dbReference type="Rhea" id="RHEA-COMP:11060"/>
        <dbReference type="Rhea" id="RHEA-COMP:11605"/>
        <dbReference type="ChEBI" id="CHEBI:15378"/>
        <dbReference type="ChEBI" id="CHEBI:30013"/>
        <dbReference type="ChEBI" id="CHEBI:30616"/>
        <dbReference type="ChEBI" id="CHEBI:61977"/>
        <dbReference type="ChEBI" id="CHEBI:456216"/>
        <dbReference type="EC" id="2.7.11.1"/>
    </reaction>
</comment>
<evidence type="ECO:0000256" key="10">
    <source>
        <dbReference type="ARBA" id="ARBA00022989"/>
    </source>
</evidence>
<dbReference type="GO" id="GO:0005886">
    <property type="term" value="C:plasma membrane"/>
    <property type="evidence" value="ECO:0007669"/>
    <property type="project" value="UniProtKB-SubCell"/>
</dbReference>
<organism evidence="16">
    <name type="scientific">Populus alba</name>
    <name type="common">White poplar</name>
    <dbReference type="NCBI Taxonomy" id="43335"/>
    <lineage>
        <taxon>Eukaryota</taxon>
        <taxon>Viridiplantae</taxon>
        <taxon>Streptophyta</taxon>
        <taxon>Embryophyta</taxon>
        <taxon>Tracheophyta</taxon>
        <taxon>Spermatophyta</taxon>
        <taxon>Magnoliopsida</taxon>
        <taxon>eudicotyledons</taxon>
        <taxon>Gunneridae</taxon>
        <taxon>Pentapetalae</taxon>
        <taxon>rosids</taxon>
        <taxon>fabids</taxon>
        <taxon>Malpighiales</taxon>
        <taxon>Salicaceae</taxon>
        <taxon>Saliceae</taxon>
        <taxon>Populus</taxon>
    </lineage>
</organism>